<evidence type="ECO:0000313" key="1">
    <source>
        <dbReference type="EMBL" id="KKL18765.1"/>
    </source>
</evidence>
<accession>A0A0F9BAT8</accession>
<protein>
    <submittedName>
        <fullName evidence="1">Uncharacterized protein</fullName>
    </submittedName>
</protein>
<sequence length="108" mass="12142">MAKMTLEQFEEFAKNLPESADRRKVARAYGLELPIKILPLNEQLSEVAMVNHTPKVTKRNPTPQETTYISVPSLKLGQNSGTKGFWVNTRVARQVAERILAVCDANDM</sequence>
<proteinExistence type="predicted"/>
<dbReference type="EMBL" id="LAZR01038746">
    <property type="protein sequence ID" value="KKL18765.1"/>
    <property type="molecule type" value="Genomic_DNA"/>
</dbReference>
<reference evidence="1" key="1">
    <citation type="journal article" date="2015" name="Nature">
        <title>Complex archaea that bridge the gap between prokaryotes and eukaryotes.</title>
        <authorList>
            <person name="Spang A."/>
            <person name="Saw J.H."/>
            <person name="Jorgensen S.L."/>
            <person name="Zaremba-Niedzwiedzka K."/>
            <person name="Martijn J."/>
            <person name="Lind A.E."/>
            <person name="van Eijk R."/>
            <person name="Schleper C."/>
            <person name="Guy L."/>
            <person name="Ettema T.J."/>
        </authorList>
    </citation>
    <scope>NUCLEOTIDE SEQUENCE</scope>
</reference>
<dbReference type="AlphaFoldDB" id="A0A0F9BAT8"/>
<name>A0A0F9BAT8_9ZZZZ</name>
<gene>
    <name evidence="1" type="ORF">LCGC14_2472280</name>
</gene>
<organism evidence="1">
    <name type="scientific">marine sediment metagenome</name>
    <dbReference type="NCBI Taxonomy" id="412755"/>
    <lineage>
        <taxon>unclassified sequences</taxon>
        <taxon>metagenomes</taxon>
        <taxon>ecological metagenomes</taxon>
    </lineage>
</organism>
<comment type="caution">
    <text evidence="1">The sequence shown here is derived from an EMBL/GenBank/DDBJ whole genome shotgun (WGS) entry which is preliminary data.</text>
</comment>